<evidence type="ECO:0000256" key="2">
    <source>
        <dbReference type="ARBA" id="ARBA00022741"/>
    </source>
</evidence>
<dbReference type="PANTHER" id="PTHR19211">
    <property type="entry name" value="ATP-BINDING TRANSPORT PROTEIN-RELATED"/>
    <property type="match status" value="1"/>
</dbReference>
<evidence type="ECO:0000313" key="7">
    <source>
        <dbReference type="Proteomes" id="UP000738431"/>
    </source>
</evidence>
<feature type="domain" description="ABC transporter" evidence="5">
    <location>
        <begin position="6"/>
        <end position="211"/>
    </location>
</feature>
<dbReference type="SUPFAM" id="SSF52540">
    <property type="entry name" value="P-loop containing nucleoside triphosphate hydrolases"/>
    <property type="match status" value="2"/>
</dbReference>
<sequence>MASSQLVLQSVEFAHPGMTEPLFSELTVQFPHGWTGIVGPNGAGKTTLLKVATGLEGFATQAGSVQRSGLALYVAQRTDDPPEMLEDFVWAPDATALKSRLRVGEDWPERWSSLSHGERKRAQIAVALWREPAVLALDEPTNHIDTDARQLLERVLADFTGIGLLVSHDRRLLDSLCSQCLLLDPPAAELRPGGVSEALAEQTKEETAARSANDALRQTERRLKAEAQRRRVVADQKAAAMRGSNQKHKINPMHDHDGRARRGLARVTGKDAYAGRMVSQMNQRAGKVATERAQLTVKKRYETGIWVDGASFMPRDFLLRLPAGTLPMGFGEDVRHLHFPELAIGGTSRIALTGPNGFGKSTLVRHVLQQVQVPPEKLVTVPQEVSAEASQALLAEVKRLPNDERGRVMTTISRLGSRPGRLLESALPSPGEVRKLLLALGIVRGPHLIVMDEPTNHMDLPSILCLEEALAECPCALLLVSHDEAFLEGITTTHWHIDAAGGSDGSDTVLTVAQA</sequence>
<evidence type="ECO:0000256" key="4">
    <source>
        <dbReference type="SAM" id="MobiDB-lite"/>
    </source>
</evidence>
<dbReference type="Pfam" id="PF00005">
    <property type="entry name" value="ABC_tran"/>
    <property type="match status" value="2"/>
</dbReference>
<dbReference type="InterPro" id="IPR017871">
    <property type="entry name" value="ABC_transporter-like_CS"/>
</dbReference>
<dbReference type="InterPro" id="IPR003439">
    <property type="entry name" value="ABC_transporter-like_ATP-bd"/>
</dbReference>
<evidence type="ECO:0000313" key="6">
    <source>
        <dbReference type="EMBL" id="WRQ86031.1"/>
    </source>
</evidence>
<feature type="region of interest" description="Disordered" evidence="4">
    <location>
        <begin position="238"/>
        <end position="257"/>
    </location>
</feature>
<keyword evidence="7" id="KW-1185">Reference proteome</keyword>
<dbReference type="EMBL" id="CP139781">
    <property type="protein sequence ID" value="WRQ86031.1"/>
    <property type="molecule type" value="Genomic_DNA"/>
</dbReference>
<dbReference type="PROSITE" id="PS50893">
    <property type="entry name" value="ABC_TRANSPORTER_2"/>
    <property type="match status" value="1"/>
</dbReference>
<dbReference type="GO" id="GO:0005524">
    <property type="term" value="F:ATP binding"/>
    <property type="evidence" value="ECO:0007669"/>
    <property type="project" value="UniProtKB-KW"/>
</dbReference>
<keyword evidence="1" id="KW-0677">Repeat</keyword>
<dbReference type="PANTHER" id="PTHR19211:SF6">
    <property type="entry name" value="BLL7188 PROTEIN"/>
    <property type="match status" value="1"/>
</dbReference>
<keyword evidence="2" id="KW-0547">Nucleotide-binding</keyword>
<dbReference type="InterPro" id="IPR027417">
    <property type="entry name" value="P-loop_NTPase"/>
</dbReference>
<gene>
    <name evidence="6" type="ORF">K1X11_014550</name>
</gene>
<dbReference type="SMART" id="SM00382">
    <property type="entry name" value="AAA"/>
    <property type="match status" value="2"/>
</dbReference>
<name>A0ABZ1C3F8_9BACT</name>
<accession>A0ABZ1C3F8</accession>
<reference evidence="6 7" key="1">
    <citation type="submission" date="2023-12" db="EMBL/GenBank/DDBJ databases">
        <title>Description of an unclassified Opitutus bacterium of Verrucomicrobiota.</title>
        <authorList>
            <person name="Zhang D.-F."/>
        </authorList>
    </citation>
    <scope>NUCLEOTIDE SEQUENCE [LARGE SCALE GENOMIC DNA]</scope>
    <source>
        <strain evidence="6 7">WL0086</strain>
    </source>
</reference>
<dbReference type="InterPro" id="IPR003593">
    <property type="entry name" value="AAA+_ATPase"/>
</dbReference>
<evidence type="ECO:0000256" key="3">
    <source>
        <dbReference type="ARBA" id="ARBA00022840"/>
    </source>
</evidence>
<dbReference type="RefSeq" id="WP_221031543.1">
    <property type="nucleotide sequence ID" value="NZ_CP139781.1"/>
</dbReference>
<organism evidence="6 7">
    <name type="scientific">Actomonas aquatica</name>
    <dbReference type="NCBI Taxonomy" id="2866162"/>
    <lineage>
        <taxon>Bacteria</taxon>
        <taxon>Pseudomonadati</taxon>
        <taxon>Verrucomicrobiota</taxon>
        <taxon>Opitutia</taxon>
        <taxon>Opitutales</taxon>
        <taxon>Opitutaceae</taxon>
        <taxon>Actomonas</taxon>
    </lineage>
</organism>
<proteinExistence type="predicted"/>
<dbReference type="PROSITE" id="PS00211">
    <property type="entry name" value="ABC_TRANSPORTER_1"/>
    <property type="match status" value="1"/>
</dbReference>
<dbReference type="InterPro" id="IPR050611">
    <property type="entry name" value="ABCF"/>
</dbReference>
<dbReference type="Gene3D" id="3.40.50.300">
    <property type="entry name" value="P-loop containing nucleotide triphosphate hydrolases"/>
    <property type="match status" value="2"/>
</dbReference>
<evidence type="ECO:0000256" key="1">
    <source>
        <dbReference type="ARBA" id="ARBA00022737"/>
    </source>
</evidence>
<evidence type="ECO:0000259" key="5">
    <source>
        <dbReference type="PROSITE" id="PS50893"/>
    </source>
</evidence>
<dbReference type="Proteomes" id="UP000738431">
    <property type="component" value="Chromosome"/>
</dbReference>
<protein>
    <submittedName>
        <fullName evidence="6">ATP-binding cassette domain-containing protein</fullName>
    </submittedName>
</protein>
<keyword evidence="3 6" id="KW-0067">ATP-binding</keyword>